<feature type="domain" description="Flagellar hook-associated protein 2 C-terminal" evidence="7">
    <location>
        <begin position="220"/>
        <end position="442"/>
    </location>
</feature>
<dbReference type="EMBL" id="JACCKA010000087">
    <property type="protein sequence ID" value="NZA27907.1"/>
    <property type="molecule type" value="Genomic_DNA"/>
</dbReference>
<dbReference type="Proteomes" id="UP000578091">
    <property type="component" value="Unassembled WGS sequence"/>
</dbReference>
<keyword evidence="8" id="KW-0969">Cilium</keyword>
<keyword evidence="9" id="KW-1185">Reference proteome</keyword>
<dbReference type="InterPro" id="IPR010809">
    <property type="entry name" value="FliD_C"/>
</dbReference>
<protein>
    <recommendedName>
        <fullName evidence="5">Flagellar hook-associated protein 2</fullName>
        <shortName evidence="5">HAP2</shortName>
    </recommendedName>
    <alternativeName>
        <fullName evidence="5">Flagellar cap protein</fullName>
    </alternativeName>
</protein>
<evidence type="ECO:0000256" key="2">
    <source>
        <dbReference type="ARBA" id="ARBA00011255"/>
    </source>
</evidence>
<evidence type="ECO:0000256" key="1">
    <source>
        <dbReference type="ARBA" id="ARBA00009764"/>
    </source>
</evidence>
<dbReference type="PANTHER" id="PTHR30288:SF0">
    <property type="entry name" value="FLAGELLAR HOOK-ASSOCIATED PROTEIN 2"/>
    <property type="match status" value="1"/>
</dbReference>
<evidence type="ECO:0000256" key="3">
    <source>
        <dbReference type="ARBA" id="ARBA00023054"/>
    </source>
</evidence>
<comment type="similarity">
    <text evidence="1 5">Belongs to the FliD family.</text>
</comment>
<dbReference type="GO" id="GO:0009424">
    <property type="term" value="C:bacterial-type flagellum hook"/>
    <property type="evidence" value="ECO:0007669"/>
    <property type="project" value="UniProtKB-UniRule"/>
</dbReference>
<proteinExistence type="inferred from homology"/>
<dbReference type="Pfam" id="PF07195">
    <property type="entry name" value="FliD_C"/>
    <property type="match status" value="1"/>
</dbReference>
<dbReference type="Pfam" id="PF07196">
    <property type="entry name" value="Flagellin_IN"/>
    <property type="match status" value="1"/>
</dbReference>
<keyword evidence="5" id="KW-0964">Secreted</keyword>
<dbReference type="RefSeq" id="WP_180679672.1">
    <property type="nucleotide sequence ID" value="NZ_JACCKA010000087.1"/>
</dbReference>
<dbReference type="GO" id="GO:0005576">
    <property type="term" value="C:extracellular region"/>
    <property type="evidence" value="ECO:0007669"/>
    <property type="project" value="UniProtKB-SubCell"/>
</dbReference>
<keyword evidence="8" id="KW-0966">Cell projection</keyword>
<dbReference type="InterPro" id="IPR003481">
    <property type="entry name" value="FliD_N"/>
</dbReference>
<dbReference type="InterPro" id="IPR040026">
    <property type="entry name" value="FliD"/>
</dbReference>
<keyword evidence="8" id="KW-0282">Flagellum</keyword>
<evidence type="ECO:0000256" key="4">
    <source>
        <dbReference type="ARBA" id="ARBA00023143"/>
    </source>
</evidence>
<keyword evidence="3" id="KW-0175">Coiled coil</keyword>
<accession>A0A853JH69</accession>
<comment type="function">
    <text evidence="5">Required for morphogenesis and for the elongation of the flagellar filament by facilitating polymerization of the flagellin monomers at the tip of growing filament. Forms a capping structure, which prevents flagellin subunits (transported through the central channel of the flagellum) from leaking out without polymerization at the distal end.</text>
</comment>
<comment type="subcellular location">
    <subcellularLocation>
        <location evidence="5">Secreted</location>
    </subcellularLocation>
    <subcellularLocation>
        <location evidence="5">Bacterial flagellum</location>
    </subcellularLocation>
</comment>
<dbReference type="GO" id="GO:0071973">
    <property type="term" value="P:bacterial-type flagellum-dependent cell motility"/>
    <property type="evidence" value="ECO:0007669"/>
    <property type="project" value="TreeGrafter"/>
</dbReference>
<keyword evidence="4 5" id="KW-0975">Bacterial flagellum</keyword>
<dbReference type="InterPro" id="IPR010810">
    <property type="entry name" value="Flagellin_hook_IN_motif"/>
</dbReference>
<dbReference type="GO" id="GO:0009421">
    <property type="term" value="C:bacterial-type flagellum filament cap"/>
    <property type="evidence" value="ECO:0007669"/>
    <property type="project" value="InterPro"/>
</dbReference>
<feature type="domain" description="Flagellar hook-associated protein 2 N-terminal" evidence="6">
    <location>
        <begin position="13"/>
        <end position="117"/>
    </location>
</feature>
<dbReference type="Pfam" id="PF02465">
    <property type="entry name" value="FliD_N"/>
    <property type="match status" value="1"/>
</dbReference>
<dbReference type="GO" id="GO:0007155">
    <property type="term" value="P:cell adhesion"/>
    <property type="evidence" value="ECO:0007669"/>
    <property type="project" value="InterPro"/>
</dbReference>
<comment type="subunit">
    <text evidence="2 5">Homopentamer.</text>
</comment>
<organism evidence="8 9">
    <name type="scientific">Luteimonas salinisoli</name>
    <dbReference type="NCBI Taxonomy" id="2752307"/>
    <lineage>
        <taxon>Bacteria</taxon>
        <taxon>Pseudomonadati</taxon>
        <taxon>Pseudomonadota</taxon>
        <taxon>Gammaproteobacteria</taxon>
        <taxon>Lysobacterales</taxon>
        <taxon>Lysobacteraceae</taxon>
        <taxon>Luteimonas</taxon>
    </lineage>
</organism>
<evidence type="ECO:0000259" key="7">
    <source>
        <dbReference type="Pfam" id="PF07195"/>
    </source>
</evidence>
<evidence type="ECO:0000256" key="5">
    <source>
        <dbReference type="RuleBase" id="RU362066"/>
    </source>
</evidence>
<sequence length="461" mass="46571">MADYSFGYGGIGSGIDISSMVSQLVAADRAPQDARLNKLESAAKFKLSGVGSVSSAFDALKTALEALKKSDAMGARSVSSVSADSTAGTDNVLGASVGKGTPAGQYQIEVLSLASAHKLMGAAVATGTLFDAGKLSLSMGGESVTIDIATGSSLADIRSAINDKAASLGVQVSLMTSDDGQHLSIASTKTGAANAISLAFVEGGGDLSALVGGMQQTNAAADARVSIDGLVTTSAGNAIADAVPGMTLTLKKTGTSTVTVASDAAASRKPVEDVVKAYNAAIKAIASATSYNKETDTPSSLTGDGQMRGAAGQLRGMMADLLGGLAAQGLDAKSIGLQTRAYPSNDGTLVLDTAKFDAAMAANPGKITAAFTGSDGFAARLAGVVNGYVGTDGSFTLRTKGINDQLKDVARQRESVNLRMEATAKRYQAQFVALDTLMAQMSTTSNYLAQQLTALSAQQRL</sequence>
<dbReference type="AlphaFoldDB" id="A0A853JH69"/>
<gene>
    <name evidence="8" type="primary">fliD</name>
    <name evidence="8" type="ORF">H0E84_16125</name>
</gene>
<evidence type="ECO:0000259" key="6">
    <source>
        <dbReference type="Pfam" id="PF02465"/>
    </source>
</evidence>
<name>A0A853JH69_9GAMM</name>
<dbReference type="PANTHER" id="PTHR30288">
    <property type="entry name" value="FLAGELLAR CAP/ASSEMBLY PROTEIN FLID"/>
    <property type="match status" value="1"/>
</dbReference>
<reference evidence="8 9" key="1">
    <citation type="submission" date="2020-07" db="EMBL/GenBank/DDBJ databases">
        <title>Luteimonas sp. SJ-92.</title>
        <authorList>
            <person name="Huang X.-X."/>
            <person name="Xu L."/>
            <person name="Sun J.-Q."/>
        </authorList>
    </citation>
    <scope>NUCLEOTIDE SEQUENCE [LARGE SCALE GENOMIC DNA]</scope>
    <source>
        <strain evidence="8 9">SJ-92</strain>
    </source>
</reference>
<evidence type="ECO:0000313" key="8">
    <source>
        <dbReference type="EMBL" id="NZA27907.1"/>
    </source>
</evidence>
<evidence type="ECO:0000313" key="9">
    <source>
        <dbReference type="Proteomes" id="UP000578091"/>
    </source>
</evidence>
<comment type="caution">
    <text evidence="8">The sequence shown here is derived from an EMBL/GenBank/DDBJ whole genome shotgun (WGS) entry which is preliminary data.</text>
</comment>